<dbReference type="Proteomes" id="UP001487305">
    <property type="component" value="Unassembled WGS sequence"/>
</dbReference>
<dbReference type="Pfam" id="PF01636">
    <property type="entry name" value="APH"/>
    <property type="match status" value="1"/>
</dbReference>
<protein>
    <submittedName>
        <fullName evidence="5">Phosphotransferase</fullName>
    </submittedName>
</protein>
<dbReference type="InterPro" id="IPR011009">
    <property type="entry name" value="Kinase-like_dom_sf"/>
</dbReference>
<dbReference type="SUPFAM" id="SSF53448">
    <property type="entry name" value="Nucleotide-diphospho-sugar transferases"/>
    <property type="match status" value="1"/>
</dbReference>
<dbReference type="Gene3D" id="1.10.10.10">
    <property type="entry name" value="Winged helix-like DNA-binding domain superfamily/Winged helix DNA-binding domain"/>
    <property type="match status" value="1"/>
</dbReference>
<keyword evidence="1" id="KW-0808">Transferase</keyword>
<dbReference type="Gene3D" id="3.30.200.20">
    <property type="entry name" value="Phosphorylase Kinase, domain 1"/>
    <property type="match status" value="1"/>
</dbReference>
<organism evidence="5 6">
    <name type="scientific">Raoultibacter massiliensis</name>
    <dbReference type="NCBI Taxonomy" id="1852371"/>
    <lineage>
        <taxon>Bacteria</taxon>
        <taxon>Bacillati</taxon>
        <taxon>Actinomycetota</taxon>
        <taxon>Coriobacteriia</taxon>
        <taxon>Eggerthellales</taxon>
        <taxon>Eggerthellaceae</taxon>
        <taxon>Raoultibacter</taxon>
    </lineage>
</organism>
<dbReference type="Pfam" id="PF13412">
    <property type="entry name" value="HTH_24"/>
    <property type="match status" value="1"/>
</dbReference>
<name>A0ABV1JCD6_9ACTN</name>
<reference evidence="5 6" key="1">
    <citation type="submission" date="2024-04" db="EMBL/GenBank/DDBJ databases">
        <title>Human intestinal bacterial collection.</title>
        <authorList>
            <person name="Pauvert C."/>
            <person name="Hitch T.C.A."/>
            <person name="Clavel T."/>
        </authorList>
    </citation>
    <scope>NUCLEOTIDE SEQUENCE [LARGE SCALE GENOMIC DNA]</scope>
    <source>
        <strain evidence="5 6">CLA-KB-H42</strain>
    </source>
</reference>
<dbReference type="PANTHER" id="PTHR43584">
    <property type="entry name" value="NUCLEOTIDYL TRANSFERASE"/>
    <property type="match status" value="1"/>
</dbReference>
<evidence type="ECO:0000259" key="4">
    <source>
        <dbReference type="Pfam" id="PF12804"/>
    </source>
</evidence>
<dbReference type="CDD" id="cd05151">
    <property type="entry name" value="ChoK-like"/>
    <property type="match status" value="1"/>
</dbReference>
<evidence type="ECO:0000313" key="5">
    <source>
        <dbReference type="EMBL" id="MEQ3362741.1"/>
    </source>
</evidence>
<gene>
    <name evidence="5" type="ORF">AAA083_07110</name>
</gene>
<dbReference type="InterPro" id="IPR002575">
    <property type="entry name" value="Aminoglycoside_PTrfase"/>
</dbReference>
<keyword evidence="6" id="KW-1185">Reference proteome</keyword>
<evidence type="ECO:0000259" key="3">
    <source>
        <dbReference type="Pfam" id="PF01636"/>
    </source>
</evidence>
<proteinExistence type="predicted"/>
<dbReference type="InterPro" id="IPR029044">
    <property type="entry name" value="Nucleotide-diphossugar_trans"/>
</dbReference>
<dbReference type="CDD" id="cd02523">
    <property type="entry name" value="PC_cytidylyltransferase"/>
    <property type="match status" value="1"/>
</dbReference>
<comment type="caution">
    <text evidence="5">The sequence shown here is derived from an EMBL/GenBank/DDBJ whole genome shotgun (WGS) entry which is preliminary data.</text>
</comment>
<keyword evidence="2" id="KW-0548">Nucleotidyltransferase</keyword>
<evidence type="ECO:0000256" key="1">
    <source>
        <dbReference type="ARBA" id="ARBA00022679"/>
    </source>
</evidence>
<dbReference type="RefSeq" id="WP_102374990.1">
    <property type="nucleotide sequence ID" value="NZ_JBBNOP010000005.1"/>
</dbReference>
<dbReference type="SUPFAM" id="SSF56112">
    <property type="entry name" value="Protein kinase-like (PK-like)"/>
    <property type="match status" value="1"/>
</dbReference>
<feature type="domain" description="MobA-like NTP transferase" evidence="4">
    <location>
        <begin position="71"/>
        <end position="158"/>
    </location>
</feature>
<evidence type="ECO:0000313" key="6">
    <source>
        <dbReference type="Proteomes" id="UP001487305"/>
    </source>
</evidence>
<dbReference type="InterPro" id="IPR050065">
    <property type="entry name" value="GlmU-like"/>
</dbReference>
<evidence type="ECO:0000256" key="2">
    <source>
        <dbReference type="ARBA" id="ARBA00022695"/>
    </source>
</evidence>
<dbReference type="SUPFAM" id="SSF46785">
    <property type="entry name" value="Winged helix' DNA-binding domain"/>
    <property type="match status" value="1"/>
</dbReference>
<dbReference type="EMBL" id="JBBNOP010000005">
    <property type="protein sequence ID" value="MEQ3362741.1"/>
    <property type="molecule type" value="Genomic_DNA"/>
</dbReference>
<dbReference type="InterPro" id="IPR036390">
    <property type="entry name" value="WH_DNA-bd_sf"/>
</dbReference>
<dbReference type="Gene3D" id="3.90.550.10">
    <property type="entry name" value="Spore Coat Polysaccharide Biosynthesis Protein SpsA, Chain A"/>
    <property type="match status" value="1"/>
</dbReference>
<dbReference type="Gene3D" id="3.90.1200.10">
    <property type="match status" value="1"/>
</dbReference>
<dbReference type="Pfam" id="PF12804">
    <property type="entry name" value="NTP_transf_3"/>
    <property type="match status" value="1"/>
</dbReference>
<accession>A0ABV1JCD6</accession>
<dbReference type="InterPro" id="IPR036388">
    <property type="entry name" value="WH-like_DNA-bd_sf"/>
</dbReference>
<sequence>MLTKNQFEVLNSIEGNQGQTQREIAKDCGISLGSVSAAVRELRDMGCLENDRLCVTEEGLKSLKPYKVDNAIIMAAGFASRCAPLSYERPKGLFKVRGEVLIERQIRQLQEAGIEEIYVVVGYMKELFFYLEDKFNVKILVNPDYYRRNNTSSLYAARYFIRNSYICSSDNYFTLNPFSKYVYDSYFACVRADGETDEWCVDTGTHDRIVKYGVGGTAGDWYQVGEFYWTKDFSRCYMDLLEEEYDDPDVADMLLDAFFAKHVDELNARVKRYERGDILEFDTIDEIKRFDDRFIDNMDSHIIENICSSLACGAEEVGEFEQIKRGNTNVIFSFTCRGEKYVYRHPGKGSDKIIDRYCEAFAQKAADECGIDGTTVAIDPSKGWKLSRYVDGCYDFEYHNTEDALRAFDLMHRLHEADIPCPWRFDIAANCERFRELAQESEHHSQFELEELDKAIMRVYHYVEADGVHKVMCHNDMCDSNIIVSGDGACVIDWEYAGLGDPANDVCSYIVGGGHSEREVLELLELYFGRPLEPTETRHMFGSIALISYHYLLWGIYRQSTGHDVGDLLYYWYRYANVYSKKALELYAPAGRLAIP</sequence>
<dbReference type="InterPro" id="IPR025877">
    <property type="entry name" value="MobA-like_NTP_Trfase"/>
</dbReference>
<dbReference type="PANTHER" id="PTHR43584:SF5">
    <property type="entry name" value="PROTEIN LICC"/>
    <property type="match status" value="1"/>
</dbReference>
<feature type="domain" description="Aminoglycoside phosphotransferase" evidence="3">
    <location>
        <begin position="402"/>
        <end position="526"/>
    </location>
</feature>